<reference evidence="3 4" key="1">
    <citation type="submission" date="2024-10" db="EMBL/GenBank/DDBJ databases">
        <title>Aeromonas and Pseudomonas from the Cagarras Archipelago, Rio de Janeiro, Brazil.</title>
        <authorList>
            <person name="Canellas A.L.B."/>
            <person name="Laport M.S."/>
        </authorList>
    </citation>
    <scope>NUCLEOTIDE SEQUENCE [LARGE SCALE GENOMIC DNA]</scope>
    <source>
        <strain evidence="3 4">CPF-4</strain>
    </source>
</reference>
<dbReference type="EMBL" id="JBINXB010000001">
    <property type="protein sequence ID" value="MFH6564618.1"/>
    <property type="molecule type" value="Genomic_DNA"/>
</dbReference>
<gene>
    <name evidence="3" type="ORF">ACHMWK_01190</name>
</gene>
<keyword evidence="2 3" id="KW-0560">Oxidoreductase</keyword>
<dbReference type="PANTHER" id="PTHR43669">
    <property type="entry name" value="5-KETO-D-GLUCONATE 5-REDUCTASE"/>
    <property type="match status" value="1"/>
</dbReference>
<dbReference type="GO" id="GO:0016491">
    <property type="term" value="F:oxidoreductase activity"/>
    <property type="evidence" value="ECO:0007669"/>
    <property type="project" value="UniProtKB-KW"/>
</dbReference>
<organism evidence="3 4">
    <name type="scientific">Pseudomonas kulmbachensis</name>
    <dbReference type="NCBI Taxonomy" id="3043408"/>
    <lineage>
        <taxon>Bacteria</taxon>
        <taxon>Pseudomonadati</taxon>
        <taxon>Pseudomonadota</taxon>
        <taxon>Gammaproteobacteria</taxon>
        <taxon>Pseudomonadales</taxon>
        <taxon>Pseudomonadaceae</taxon>
        <taxon>Pseudomonas</taxon>
    </lineage>
</organism>
<evidence type="ECO:0000313" key="3">
    <source>
        <dbReference type="EMBL" id="MFH6564618.1"/>
    </source>
</evidence>
<evidence type="ECO:0000256" key="2">
    <source>
        <dbReference type="ARBA" id="ARBA00023002"/>
    </source>
</evidence>
<accession>A0ABW7LWP8</accession>
<dbReference type="Gene3D" id="3.40.50.720">
    <property type="entry name" value="NAD(P)-binding Rossmann-like Domain"/>
    <property type="match status" value="1"/>
</dbReference>
<dbReference type="InterPro" id="IPR036291">
    <property type="entry name" value="NAD(P)-bd_dom_sf"/>
</dbReference>
<name>A0ABW7LWP8_9PSED</name>
<dbReference type="PRINTS" id="PR00081">
    <property type="entry name" value="GDHRDH"/>
</dbReference>
<sequence length="95" mass="9738">MKSFSNKVAIVTGGSSGIGKEVAKRLVEAGASVVIGGRDDEKLAQAALEIDVSGLKVHVYAGDIAQPETAQALVDAAVNTFGGVDILINNTHFQS</sequence>
<dbReference type="EC" id="1.1.1.-" evidence="3"/>
<dbReference type="Proteomes" id="UP001609821">
    <property type="component" value="Unassembled WGS sequence"/>
</dbReference>
<evidence type="ECO:0000256" key="1">
    <source>
        <dbReference type="ARBA" id="ARBA00006484"/>
    </source>
</evidence>
<keyword evidence="4" id="KW-1185">Reference proteome</keyword>
<comment type="caution">
    <text evidence="3">The sequence shown here is derived from an EMBL/GenBank/DDBJ whole genome shotgun (WGS) entry which is preliminary data.</text>
</comment>
<dbReference type="SUPFAM" id="SSF51735">
    <property type="entry name" value="NAD(P)-binding Rossmann-fold domains"/>
    <property type="match status" value="1"/>
</dbReference>
<dbReference type="Pfam" id="PF00106">
    <property type="entry name" value="adh_short"/>
    <property type="match status" value="1"/>
</dbReference>
<protein>
    <submittedName>
        <fullName evidence="3">SDR family NAD(P)-dependent oxidoreductase</fullName>
        <ecNumber evidence="3">1.1.1.-</ecNumber>
    </submittedName>
</protein>
<evidence type="ECO:0000313" key="4">
    <source>
        <dbReference type="Proteomes" id="UP001609821"/>
    </source>
</evidence>
<dbReference type="RefSeq" id="WP_395246343.1">
    <property type="nucleotide sequence ID" value="NZ_JBINXA010000002.1"/>
</dbReference>
<comment type="similarity">
    <text evidence="1">Belongs to the short-chain dehydrogenases/reductases (SDR) family.</text>
</comment>
<proteinExistence type="inferred from homology"/>
<dbReference type="PANTHER" id="PTHR43669:SF3">
    <property type="entry name" value="ALCOHOL DEHYDROGENASE, PUTATIVE (AFU_ORTHOLOGUE AFUA_3G03445)-RELATED"/>
    <property type="match status" value="1"/>
</dbReference>
<dbReference type="InterPro" id="IPR002347">
    <property type="entry name" value="SDR_fam"/>
</dbReference>